<dbReference type="InterPro" id="IPR023395">
    <property type="entry name" value="MCP_dom_sf"/>
</dbReference>
<dbReference type="Gene3D" id="1.50.40.10">
    <property type="entry name" value="Mitochondrial carrier domain"/>
    <property type="match status" value="1"/>
</dbReference>
<dbReference type="GO" id="GO:0015187">
    <property type="term" value="F:glycine transmembrane transporter activity"/>
    <property type="evidence" value="ECO:0007669"/>
    <property type="project" value="EnsemblFungi"/>
</dbReference>
<evidence type="ECO:0000256" key="1">
    <source>
        <dbReference type="ARBA" id="ARBA00004141"/>
    </source>
</evidence>
<keyword evidence="4 5" id="KW-0472">Membrane</keyword>
<protein>
    <submittedName>
        <fullName evidence="7">Solute carrier family 25 member 38</fullName>
    </submittedName>
</protein>
<dbReference type="PANTHER" id="PTHR46181">
    <property type="entry name" value="MITOCHONDRIAL GLYCINE TRANSPORTER"/>
    <property type="match status" value="1"/>
</dbReference>
<keyword evidence="3" id="KW-1133">Transmembrane helix</keyword>
<accession>A0A2H9TIM6</accession>
<dbReference type="PROSITE" id="PS50920">
    <property type="entry name" value="SOLCAR"/>
    <property type="match status" value="3"/>
</dbReference>
<reference evidence="7 8" key="1">
    <citation type="submission" date="2016-10" db="EMBL/GenBank/DDBJ databases">
        <title>The genome of Paramicrosporidium saccamoebae is the missing link in understanding Cryptomycota and Microsporidia evolution.</title>
        <authorList>
            <person name="Quandt C.A."/>
            <person name="Beaudet D."/>
            <person name="Corsaro D."/>
            <person name="Michel R."/>
            <person name="Corradi N."/>
            <person name="James T."/>
        </authorList>
    </citation>
    <scope>NUCLEOTIDE SEQUENCE [LARGE SCALE GENOMIC DNA]</scope>
    <source>
        <strain evidence="7 8">KSL3</strain>
    </source>
</reference>
<dbReference type="Proteomes" id="UP000240830">
    <property type="component" value="Unassembled WGS sequence"/>
</dbReference>
<comment type="caution">
    <text evidence="7">The sequence shown here is derived from an EMBL/GenBank/DDBJ whole genome shotgun (WGS) entry which is preliminary data.</text>
</comment>
<comment type="similarity">
    <text evidence="6">Belongs to the mitochondrial carrier (TC 2.A.29) family.</text>
</comment>
<dbReference type="InterPro" id="IPR018108">
    <property type="entry name" value="MCP_transmembrane"/>
</dbReference>
<evidence type="ECO:0000256" key="2">
    <source>
        <dbReference type="ARBA" id="ARBA00022692"/>
    </source>
</evidence>
<evidence type="ECO:0000313" key="7">
    <source>
        <dbReference type="EMBL" id="PJF17617.1"/>
    </source>
</evidence>
<dbReference type="GO" id="GO:0006783">
    <property type="term" value="P:heme biosynthetic process"/>
    <property type="evidence" value="ECO:0007669"/>
    <property type="project" value="EnsemblFungi"/>
</dbReference>
<dbReference type="Pfam" id="PF00153">
    <property type="entry name" value="Mito_carr"/>
    <property type="match status" value="3"/>
</dbReference>
<dbReference type="PANTHER" id="PTHR46181:SF3">
    <property type="entry name" value="MITOCHONDRIAL GLYCINE TRANSPORTER"/>
    <property type="match status" value="1"/>
</dbReference>
<keyword evidence="6" id="KW-0813">Transport</keyword>
<feature type="repeat" description="Solcar" evidence="5">
    <location>
        <begin position="186"/>
        <end position="269"/>
    </location>
</feature>
<dbReference type="GO" id="GO:0005739">
    <property type="term" value="C:mitochondrion"/>
    <property type="evidence" value="ECO:0007669"/>
    <property type="project" value="EnsemblFungi"/>
</dbReference>
<evidence type="ECO:0000256" key="5">
    <source>
        <dbReference type="PROSITE-ProRule" id="PRU00282"/>
    </source>
</evidence>
<sequence length="274" mass="29747">MSASESLGSGAVAGFASVLALQPLDVLKTRLQEMPRHSTTWNKRVMAVVQNTVRNDGIRPTLIRNVPGVAVYFATLQQLQYLVLLANRRGFPYFYDEAGQKLSTAGNLLVGASARTFAGALLMPATVLKVRFESSTYNYRTLSEALRNILAQDGVRGLFRGLGATALRDAPHAGLYLAFYRMVRWEGVGGTMVGGAVAGALATACTQPFDLAKTRVQLARGKTDFITVLRAVAKNEGIAGLFSGIGPRLVRKSLSQAFTWTVYEELMRHCKSLK</sequence>
<feature type="repeat" description="Solcar" evidence="5">
    <location>
        <begin position="102"/>
        <end position="185"/>
    </location>
</feature>
<name>A0A2H9TIM6_9FUNG</name>
<gene>
    <name evidence="7" type="ORF">PSACC_02569</name>
</gene>
<evidence type="ECO:0000256" key="4">
    <source>
        <dbReference type="ARBA" id="ARBA00023136"/>
    </source>
</evidence>
<evidence type="ECO:0000313" key="8">
    <source>
        <dbReference type="Proteomes" id="UP000240830"/>
    </source>
</evidence>
<evidence type="ECO:0000256" key="3">
    <source>
        <dbReference type="ARBA" id="ARBA00022989"/>
    </source>
</evidence>
<keyword evidence="8" id="KW-1185">Reference proteome</keyword>
<keyword evidence="2 5" id="KW-0812">Transmembrane</keyword>
<proteinExistence type="inferred from homology"/>
<dbReference type="AlphaFoldDB" id="A0A2H9TIM6"/>
<organism evidence="7 8">
    <name type="scientific">Paramicrosporidium saccamoebae</name>
    <dbReference type="NCBI Taxonomy" id="1246581"/>
    <lineage>
        <taxon>Eukaryota</taxon>
        <taxon>Fungi</taxon>
        <taxon>Fungi incertae sedis</taxon>
        <taxon>Cryptomycota</taxon>
        <taxon>Cryptomycota incertae sedis</taxon>
        <taxon>Paramicrosporidium</taxon>
    </lineage>
</organism>
<dbReference type="GO" id="GO:0016020">
    <property type="term" value="C:membrane"/>
    <property type="evidence" value="ECO:0007669"/>
    <property type="project" value="UniProtKB-SubCell"/>
</dbReference>
<feature type="repeat" description="Solcar" evidence="5">
    <location>
        <begin position="1"/>
        <end position="82"/>
    </location>
</feature>
<dbReference type="EMBL" id="MTSL01000168">
    <property type="protein sequence ID" value="PJF17617.1"/>
    <property type="molecule type" value="Genomic_DNA"/>
</dbReference>
<dbReference type="GO" id="GO:1904983">
    <property type="term" value="P:glycine import into mitochondrion"/>
    <property type="evidence" value="ECO:0007669"/>
    <property type="project" value="EnsemblFungi"/>
</dbReference>
<dbReference type="SUPFAM" id="SSF103506">
    <property type="entry name" value="Mitochondrial carrier"/>
    <property type="match status" value="1"/>
</dbReference>
<dbReference type="OrthoDB" id="1924968at2759"/>
<comment type="subcellular location">
    <subcellularLocation>
        <location evidence="1">Membrane</location>
        <topology evidence="1">Multi-pass membrane protein</topology>
    </subcellularLocation>
</comment>
<evidence type="ECO:0000256" key="6">
    <source>
        <dbReference type="RuleBase" id="RU000488"/>
    </source>
</evidence>